<dbReference type="InterPro" id="IPR032145">
    <property type="entry name" value="DUF4818"/>
</dbReference>
<evidence type="ECO:0000256" key="2">
    <source>
        <dbReference type="SAM" id="SignalP"/>
    </source>
</evidence>
<reference evidence="3 4" key="2">
    <citation type="journal article" date="2007" name="PLoS Biol.">
        <title>Principles of genome evolution in the Drosophila melanogaster species group.</title>
        <authorList>
            <person name="Ranz J.M."/>
            <person name="Maurin D."/>
            <person name="Chan Y.S."/>
            <person name="von Grotthuss M."/>
            <person name="Hillier L.W."/>
            <person name="Roote J."/>
            <person name="Ashburner M."/>
            <person name="Bergman C.M."/>
        </authorList>
    </citation>
    <scope>NUCLEOTIDE SEQUENCE [LARGE SCALE GENOMIC DNA]</scope>
    <source>
        <strain evidence="4">Tai18E2 / Tucson 14021-0261.01</strain>
    </source>
</reference>
<gene>
    <name evidence="3" type="primary">Dyak\GE14264</name>
    <name evidence="3" type="synonym">dyak_GLEANR_1440</name>
    <name evidence="3" type="synonym">GE14264</name>
    <name evidence="3" type="ORF">Dyak_GE14264</name>
</gene>
<feature type="transmembrane region" description="Helical" evidence="1">
    <location>
        <begin position="117"/>
        <end position="135"/>
    </location>
</feature>
<dbReference type="OMA" id="LIWDNCF"/>
<dbReference type="AlphaFoldDB" id="B4NZX7"/>
<keyword evidence="1" id="KW-1133">Transmembrane helix</keyword>
<sequence>MTRLECVFVAGLLHVMQFLALYSKCSNIPNVPQIPSLIVGLAAMDLIWDNCFVPRALYVMPSLIRRIYEVAVAYMLLQIAVQGFWKTVEEFCVILMSVIVLGTGLVSKTTYRNNESYWVGSLTVPLSLLILAFAGHATDHFRVFHNGFFHVQQRVELRWKETLRYITRNPGRKLARIVPILQMHKDLARRPRRRRTTFVG</sequence>
<feature type="chain" id="PRO_5002820618" evidence="2">
    <location>
        <begin position="21"/>
        <end position="200"/>
    </location>
</feature>
<protein>
    <submittedName>
        <fullName evidence="3">Uncharacterized protein</fullName>
    </submittedName>
</protein>
<dbReference type="PhylomeDB" id="B4NZX7"/>
<evidence type="ECO:0000256" key="1">
    <source>
        <dbReference type="SAM" id="Phobius"/>
    </source>
</evidence>
<dbReference type="eggNOG" id="ENOG502TCGY">
    <property type="taxonomic scope" value="Eukaryota"/>
</dbReference>
<evidence type="ECO:0000313" key="3">
    <source>
        <dbReference type="EMBL" id="EDW87804.1"/>
    </source>
</evidence>
<name>B4NZX7_DROYA</name>
<keyword evidence="1" id="KW-0812">Transmembrane</keyword>
<dbReference type="Pfam" id="PF16089">
    <property type="entry name" value="DUF4818"/>
    <property type="match status" value="1"/>
</dbReference>
<keyword evidence="1" id="KW-0472">Membrane</keyword>
<keyword evidence="2" id="KW-0732">Signal</keyword>
<keyword evidence="4" id="KW-1185">Reference proteome</keyword>
<proteinExistence type="predicted"/>
<dbReference type="Proteomes" id="UP000002282">
    <property type="component" value="Chromosome 2L"/>
</dbReference>
<accession>B4NZX7</accession>
<dbReference type="EMBL" id="CM000157">
    <property type="protein sequence ID" value="EDW87804.1"/>
    <property type="molecule type" value="Genomic_DNA"/>
</dbReference>
<dbReference type="KEGG" id="dya:Dyak_GE14264"/>
<organism evidence="3 4">
    <name type="scientific">Drosophila yakuba</name>
    <name type="common">Fruit fly</name>
    <dbReference type="NCBI Taxonomy" id="7245"/>
    <lineage>
        <taxon>Eukaryota</taxon>
        <taxon>Metazoa</taxon>
        <taxon>Ecdysozoa</taxon>
        <taxon>Arthropoda</taxon>
        <taxon>Hexapoda</taxon>
        <taxon>Insecta</taxon>
        <taxon>Pterygota</taxon>
        <taxon>Neoptera</taxon>
        <taxon>Endopterygota</taxon>
        <taxon>Diptera</taxon>
        <taxon>Brachycera</taxon>
        <taxon>Muscomorpha</taxon>
        <taxon>Ephydroidea</taxon>
        <taxon>Drosophilidae</taxon>
        <taxon>Drosophila</taxon>
        <taxon>Sophophora</taxon>
    </lineage>
</organism>
<dbReference type="OrthoDB" id="7882700at2759"/>
<feature type="signal peptide" evidence="2">
    <location>
        <begin position="1"/>
        <end position="20"/>
    </location>
</feature>
<reference evidence="3 4" key="1">
    <citation type="journal article" date="2007" name="Nature">
        <title>Evolution of genes and genomes on the Drosophila phylogeny.</title>
        <authorList>
            <consortium name="Drosophila 12 Genomes Consortium"/>
            <person name="Clark A.G."/>
            <person name="Eisen M.B."/>
            <person name="Smith D.R."/>
            <person name="Bergman C.M."/>
            <person name="Oliver B."/>
            <person name="Markow T.A."/>
            <person name="Kaufman T.C."/>
            <person name="Kellis M."/>
            <person name="Gelbart W."/>
            <person name="Iyer V.N."/>
            <person name="Pollard D.A."/>
            <person name="Sackton T.B."/>
            <person name="Larracuente A.M."/>
            <person name="Singh N.D."/>
            <person name="Abad J.P."/>
            <person name="Abt D.N."/>
            <person name="Adryan B."/>
            <person name="Aguade M."/>
            <person name="Akashi H."/>
            <person name="Anderson W.W."/>
            <person name="Aquadro C.F."/>
            <person name="Ardell D.H."/>
            <person name="Arguello R."/>
            <person name="Artieri C.G."/>
            <person name="Barbash D.A."/>
            <person name="Barker D."/>
            <person name="Barsanti P."/>
            <person name="Batterham P."/>
            <person name="Batzoglou S."/>
            <person name="Begun D."/>
            <person name="Bhutkar A."/>
            <person name="Blanco E."/>
            <person name="Bosak S.A."/>
            <person name="Bradley R.K."/>
            <person name="Brand A.D."/>
            <person name="Brent M.R."/>
            <person name="Brooks A.N."/>
            <person name="Brown R.H."/>
            <person name="Butlin R.K."/>
            <person name="Caggese C."/>
            <person name="Calvi B.R."/>
            <person name="Bernardo de Carvalho A."/>
            <person name="Caspi A."/>
            <person name="Castrezana S."/>
            <person name="Celniker S.E."/>
            <person name="Chang J.L."/>
            <person name="Chapple C."/>
            <person name="Chatterji S."/>
            <person name="Chinwalla A."/>
            <person name="Civetta A."/>
            <person name="Clifton S.W."/>
            <person name="Comeron J.M."/>
            <person name="Costello J.C."/>
            <person name="Coyne J.A."/>
            <person name="Daub J."/>
            <person name="David R.G."/>
            <person name="Delcher A.L."/>
            <person name="Delehaunty K."/>
            <person name="Do C.B."/>
            <person name="Ebling H."/>
            <person name="Edwards K."/>
            <person name="Eickbush T."/>
            <person name="Evans J.D."/>
            <person name="Filipski A."/>
            <person name="Findeiss S."/>
            <person name="Freyhult E."/>
            <person name="Fulton L."/>
            <person name="Fulton R."/>
            <person name="Garcia A.C."/>
            <person name="Gardiner A."/>
            <person name="Garfield D.A."/>
            <person name="Garvin B.E."/>
            <person name="Gibson G."/>
            <person name="Gilbert D."/>
            <person name="Gnerre S."/>
            <person name="Godfrey J."/>
            <person name="Good R."/>
            <person name="Gotea V."/>
            <person name="Gravely B."/>
            <person name="Greenberg A.J."/>
            <person name="Griffiths-Jones S."/>
            <person name="Gross S."/>
            <person name="Guigo R."/>
            <person name="Gustafson E.A."/>
            <person name="Haerty W."/>
            <person name="Hahn M.W."/>
            <person name="Halligan D.L."/>
            <person name="Halpern A.L."/>
            <person name="Halter G.M."/>
            <person name="Han M.V."/>
            <person name="Heger A."/>
            <person name="Hillier L."/>
            <person name="Hinrichs A.S."/>
            <person name="Holmes I."/>
            <person name="Hoskins R.A."/>
            <person name="Hubisz M.J."/>
            <person name="Hultmark D."/>
            <person name="Huntley M.A."/>
            <person name="Jaffe D.B."/>
            <person name="Jagadeeshan S."/>
            <person name="Jeck W.R."/>
            <person name="Johnson J."/>
            <person name="Jones C.D."/>
            <person name="Jordan W.C."/>
            <person name="Karpen G.H."/>
            <person name="Kataoka E."/>
            <person name="Keightley P.D."/>
            <person name="Kheradpour P."/>
            <person name="Kirkness E.F."/>
            <person name="Koerich L.B."/>
            <person name="Kristiansen K."/>
            <person name="Kudrna D."/>
            <person name="Kulathinal R.J."/>
            <person name="Kumar S."/>
            <person name="Kwok R."/>
            <person name="Lander E."/>
            <person name="Langley C.H."/>
            <person name="Lapoint R."/>
            <person name="Lazzaro B.P."/>
            <person name="Lee S.J."/>
            <person name="Levesque L."/>
            <person name="Li R."/>
            <person name="Lin C.F."/>
            <person name="Lin M.F."/>
            <person name="Lindblad-Toh K."/>
            <person name="Llopart A."/>
            <person name="Long M."/>
            <person name="Low L."/>
            <person name="Lozovsky E."/>
            <person name="Lu J."/>
            <person name="Luo M."/>
            <person name="Machado C.A."/>
            <person name="Makalowski W."/>
            <person name="Marzo M."/>
            <person name="Matsuda M."/>
            <person name="Matzkin L."/>
            <person name="McAllister B."/>
            <person name="McBride C.S."/>
            <person name="McKernan B."/>
            <person name="McKernan K."/>
            <person name="Mendez-Lago M."/>
            <person name="Minx P."/>
            <person name="Mollenhauer M.U."/>
            <person name="Montooth K."/>
            <person name="Mount S.M."/>
            <person name="Mu X."/>
            <person name="Myers E."/>
            <person name="Negre B."/>
            <person name="Newfeld S."/>
            <person name="Nielsen R."/>
            <person name="Noor M.A."/>
            <person name="O'Grady P."/>
            <person name="Pachter L."/>
            <person name="Papaceit M."/>
            <person name="Parisi M.J."/>
            <person name="Parisi M."/>
            <person name="Parts L."/>
            <person name="Pedersen J.S."/>
            <person name="Pesole G."/>
            <person name="Phillippy A.M."/>
            <person name="Ponting C.P."/>
            <person name="Pop M."/>
            <person name="Porcelli D."/>
            <person name="Powell J.R."/>
            <person name="Prohaska S."/>
            <person name="Pruitt K."/>
            <person name="Puig M."/>
            <person name="Quesneville H."/>
            <person name="Ram K.R."/>
            <person name="Rand D."/>
            <person name="Rasmussen M.D."/>
            <person name="Reed L.K."/>
            <person name="Reenan R."/>
            <person name="Reily A."/>
            <person name="Remington K.A."/>
            <person name="Rieger T.T."/>
            <person name="Ritchie M.G."/>
            <person name="Robin C."/>
            <person name="Rogers Y.H."/>
            <person name="Rohde C."/>
            <person name="Rozas J."/>
            <person name="Rubenfield M.J."/>
            <person name="Ruiz A."/>
            <person name="Russo S."/>
            <person name="Salzberg S.L."/>
            <person name="Sanchez-Gracia A."/>
            <person name="Saranga D.J."/>
            <person name="Sato H."/>
            <person name="Schaeffer S.W."/>
            <person name="Schatz M.C."/>
            <person name="Schlenke T."/>
            <person name="Schwartz R."/>
            <person name="Segarra C."/>
            <person name="Singh R.S."/>
            <person name="Sirot L."/>
            <person name="Sirota M."/>
            <person name="Sisneros N.B."/>
            <person name="Smith C.D."/>
            <person name="Smith T.F."/>
            <person name="Spieth J."/>
            <person name="Stage D.E."/>
            <person name="Stark A."/>
            <person name="Stephan W."/>
            <person name="Strausberg R.L."/>
            <person name="Strempel S."/>
            <person name="Sturgill D."/>
            <person name="Sutton G."/>
            <person name="Sutton G.G."/>
            <person name="Tao W."/>
            <person name="Teichmann S."/>
            <person name="Tobari Y.N."/>
            <person name="Tomimura Y."/>
            <person name="Tsolas J.M."/>
            <person name="Valente V.L."/>
            <person name="Venter E."/>
            <person name="Venter J.C."/>
            <person name="Vicario S."/>
            <person name="Vieira F.G."/>
            <person name="Vilella A.J."/>
            <person name="Villasante A."/>
            <person name="Walenz B."/>
            <person name="Wang J."/>
            <person name="Wasserman M."/>
            <person name="Watts T."/>
            <person name="Wilson D."/>
            <person name="Wilson R.K."/>
            <person name="Wing R.A."/>
            <person name="Wolfner M.F."/>
            <person name="Wong A."/>
            <person name="Wong G.K."/>
            <person name="Wu C.I."/>
            <person name="Wu G."/>
            <person name="Yamamoto D."/>
            <person name="Yang H.P."/>
            <person name="Yang S.P."/>
            <person name="Yorke J.A."/>
            <person name="Yoshida K."/>
            <person name="Zdobnov E."/>
            <person name="Zhang P."/>
            <person name="Zhang Y."/>
            <person name="Zimin A.V."/>
            <person name="Baldwin J."/>
            <person name="Abdouelleil A."/>
            <person name="Abdulkadir J."/>
            <person name="Abebe A."/>
            <person name="Abera B."/>
            <person name="Abreu J."/>
            <person name="Acer S.C."/>
            <person name="Aftuck L."/>
            <person name="Alexander A."/>
            <person name="An P."/>
            <person name="Anderson E."/>
            <person name="Anderson S."/>
            <person name="Arachi H."/>
            <person name="Azer M."/>
            <person name="Bachantsang P."/>
            <person name="Barry A."/>
            <person name="Bayul T."/>
            <person name="Berlin A."/>
            <person name="Bessette D."/>
            <person name="Bloom T."/>
            <person name="Blye J."/>
            <person name="Boguslavskiy L."/>
            <person name="Bonnet C."/>
            <person name="Boukhgalter B."/>
            <person name="Bourzgui I."/>
            <person name="Brown A."/>
            <person name="Cahill P."/>
            <person name="Channer S."/>
            <person name="Cheshatsang Y."/>
            <person name="Chuda L."/>
            <person name="Citroen M."/>
            <person name="Collymore A."/>
            <person name="Cooke P."/>
            <person name="Costello M."/>
            <person name="D'Aco K."/>
            <person name="Daza R."/>
            <person name="De Haan G."/>
            <person name="DeGray S."/>
            <person name="DeMaso C."/>
            <person name="Dhargay N."/>
            <person name="Dooley K."/>
            <person name="Dooley E."/>
            <person name="Doricent M."/>
            <person name="Dorje P."/>
            <person name="Dorjee K."/>
            <person name="Dupes A."/>
            <person name="Elong R."/>
            <person name="Falk J."/>
            <person name="Farina A."/>
            <person name="Faro S."/>
            <person name="Ferguson D."/>
            <person name="Fisher S."/>
            <person name="Foley C.D."/>
            <person name="Franke A."/>
            <person name="Friedrich D."/>
            <person name="Gadbois L."/>
            <person name="Gearin G."/>
            <person name="Gearin C.R."/>
            <person name="Giannoukos G."/>
            <person name="Goode T."/>
            <person name="Graham J."/>
            <person name="Grandbois E."/>
            <person name="Grewal S."/>
            <person name="Gyaltsen K."/>
            <person name="Hafez N."/>
            <person name="Hagos B."/>
            <person name="Hall J."/>
            <person name="Henson C."/>
            <person name="Hollinger A."/>
            <person name="Honan T."/>
            <person name="Huard M.D."/>
            <person name="Hughes L."/>
            <person name="Hurhula B."/>
            <person name="Husby M.E."/>
            <person name="Kamat A."/>
            <person name="Kanga B."/>
            <person name="Kashin S."/>
            <person name="Khazanovich D."/>
            <person name="Kisner P."/>
            <person name="Lance K."/>
            <person name="Lara M."/>
            <person name="Lee W."/>
            <person name="Lennon N."/>
            <person name="Letendre F."/>
            <person name="LeVine R."/>
            <person name="Lipovsky A."/>
            <person name="Liu X."/>
            <person name="Liu J."/>
            <person name="Liu S."/>
            <person name="Lokyitsang T."/>
            <person name="Lokyitsang Y."/>
            <person name="Lubonja R."/>
            <person name="Lui A."/>
            <person name="MacDonald P."/>
            <person name="Magnisalis V."/>
            <person name="Maru K."/>
            <person name="Matthews C."/>
            <person name="McCusker W."/>
            <person name="McDonough S."/>
            <person name="Mehta T."/>
            <person name="Meldrim J."/>
            <person name="Meneus L."/>
            <person name="Mihai O."/>
            <person name="Mihalev A."/>
            <person name="Mihova T."/>
            <person name="Mittelman R."/>
            <person name="Mlenga V."/>
            <person name="Montmayeur A."/>
            <person name="Mulrain L."/>
            <person name="Navidi A."/>
            <person name="Naylor J."/>
            <person name="Negash T."/>
            <person name="Nguyen T."/>
            <person name="Nguyen N."/>
            <person name="Nicol R."/>
            <person name="Norbu C."/>
            <person name="Norbu N."/>
            <person name="Novod N."/>
            <person name="O'Neill B."/>
            <person name="Osman S."/>
            <person name="Markiewicz E."/>
            <person name="Oyono O.L."/>
            <person name="Patti C."/>
            <person name="Phunkhang P."/>
            <person name="Pierre F."/>
            <person name="Priest M."/>
            <person name="Raghuraman S."/>
            <person name="Rege F."/>
            <person name="Reyes R."/>
            <person name="Rise C."/>
            <person name="Rogov P."/>
            <person name="Ross K."/>
            <person name="Ryan E."/>
            <person name="Settipalli S."/>
            <person name="Shea T."/>
            <person name="Sherpa N."/>
            <person name="Shi L."/>
            <person name="Shih D."/>
            <person name="Sparrow T."/>
            <person name="Spaulding J."/>
            <person name="Stalker J."/>
            <person name="Stange-Thomann N."/>
            <person name="Stavropoulos S."/>
            <person name="Stone C."/>
            <person name="Strader C."/>
            <person name="Tesfaye S."/>
            <person name="Thomson T."/>
            <person name="Thoulutsang Y."/>
            <person name="Thoulutsang D."/>
            <person name="Topham K."/>
            <person name="Topping I."/>
            <person name="Tsamla T."/>
            <person name="Vassiliev H."/>
            <person name="Vo A."/>
            <person name="Wangchuk T."/>
            <person name="Wangdi T."/>
            <person name="Weiand M."/>
            <person name="Wilkinson J."/>
            <person name="Wilson A."/>
            <person name="Yadav S."/>
            <person name="Young G."/>
            <person name="Yu Q."/>
            <person name="Zembek L."/>
            <person name="Zhong D."/>
            <person name="Zimmer A."/>
            <person name="Zwirko Z."/>
            <person name="Jaffe D.B."/>
            <person name="Alvarez P."/>
            <person name="Brockman W."/>
            <person name="Butler J."/>
            <person name="Chin C."/>
            <person name="Gnerre S."/>
            <person name="Grabherr M."/>
            <person name="Kleber M."/>
            <person name="Mauceli E."/>
            <person name="MacCallum I."/>
        </authorList>
    </citation>
    <scope>NUCLEOTIDE SEQUENCE [LARGE SCALE GENOMIC DNA]</scope>
    <source>
        <strain evidence="4">Tai18E2 / Tucson 14021-0261.01</strain>
    </source>
</reference>
<dbReference type="HOGENOM" id="CLU_117336_0_0_1"/>
<evidence type="ECO:0000313" key="4">
    <source>
        <dbReference type="Proteomes" id="UP000002282"/>
    </source>
</evidence>